<dbReference type="KEGG" id="tet:TTHERM_01345820"/>
<dbReference type="InterPro" id="IPR056176">
    <property type="entry name" value="TPR_COPA_B"/>
</dbReference>
<dbReference type="HOGENOM" id="CLU_007565_1_0_1"/>
<dbReference type="RefSeq" id="XP_001029700.1">
    <property type="nucleotide sequence ID" value="XM_001029700.1"/>
</dbReference>
<dbReference type="CDD" id="cd00200">
    <property type="entry name" value="WD40"/>
    <property type="match status" value="1"/>
</dbReference>
<dbReference type="GO" id="GO:0006888">
    <property type="term" value="P:endoplasmic reticulum to Golgi vesicle-mediated transport"/>
    <property type="evidence" value="ECO:0007669"/>
    <property type="project" value="InterPro"/>
</dbReference>
<dbReference type="eggNOG" id="KOG0292">
    <property type="taxonomic scope" value="Eukaryota"/>
</dbReference>
<dbReference type="GO" id="GO:0000139">
    <property type="term" value="C:Golgi membrane"/>
    <property type="evidence" value="ECO:0007669"/>
    <property type="project" value="UniProtKB-SubCell"/>
</dbReference>
<comment type="subunit">
    <text evidence="10">Oligomeric complex that consists of at least the alpha, beta, beta', gamma, delta, epsilon and zeta subunits.</text>
</comment>
<dbReference type="Gene3D" id="2.130.10.10">
    <property type="entry name" value="YVTN repeat-like/Quinoprotein amine dehydrogenase"/>
    <property type="match status" value="1"/>
</dbReference>
<name>Q229R4_TETTS</name>
<dbReference type="PANTHER" id="PTHR19876:SF1">
    <property type="entry name" value="COATOMER SUBUNIT ALPHA"/>
    <property type="match status" value="1"/>
</dbReference>
<dbReference type="FunFam" id="2.130.10.10:FF:000010">
    <property type="entry name" value="Coatomer subunit alpha"/>
    <property type="match status" value="1"/>
</dbReference>
<dbReference type="FunCoup" id="Q229R4">
    <property type="interactions" value="652"/>
</dbReference>
<organism evidence="15 16">
    <name type="scientific">Tetrahymena thermophila (strain SB210)</name>
    <dbReference type="NCBI Taxonomy" id="312017"/>
    <lineage>
        <taxon>Eukaryota</taxon>
        <taxon>Sar</taxon>
        <taxon>Alveolata</taxon>
        <taxon>Ciliophora</taxon>
        <taxon>Intramacronucleata</taxon>
        <taxon>Oligohymenophorea</taxon>
        <taxon>Hymenostomatida</taxon>
        <taxon>Tetrahymenina</taxon>
        <taxon>Tetrahymenidae</taxon>
        <taxon>Tetrahymena</taxon>
    </lineage>
</organism>
<feature type="domain" description="COPA/B TPR" evidence="14">
    <location>
        <begin position="627"/>
        <end position="780"/>
    </location>
</feature>
<evidence type="ECO:0000259" key="13">
    <source>
        <dbReference type="Pfam" id="PF06957"/>
    </source>
</evidence>
<dbReference type="EMBL" id="GG662326">
    <property type="protein sequence ID" value="EAR82036.1"/>
    <property type="molecule type" value="Genomic_DNA"/>
</dbReference>
<dbReference type="AlphaFoldDB" id="Q229R4"/>
<keyword evidence="5" id="KW-0677">Repeat</keyword>
<evidence type="ECO:0000256" key="7">
    <source>
        <dbReference type="ARBA" id="ARBA00022927"/>
    </source>
</evidence>
<dbReference type="Pfam" id="PF23953">
    <property type="entry name" value="TPR_COPA_B"/>
    <property type="match status" value="1"/>
</dbReference>
<keyword evidence="3 10" id="KW-0963">Cytoplasm</keyword>
<evidence type="ECO:0000256" key="3">
    <source>
        <dbReference type="ARBA" id="ARBA00022490"/>
    </source>
</evidence>
<dbReference type="GO" id="GO:0006890">
    <property type="term" value="P:retrograde vesicle-mediated transport, Golgi to endoplasmic reticulum"/>
    <property type="evidence" value="ECO:0007669"/>
    <property type="project" value="TreeGrafter"/>
</dbReference>
<dbReference type="InterPro" id="IPR019775">
    <property type="entry name" value="WD40_repeat_CS"/>
</dbReference>
<dbReference type="FunFam" id="1.25.40.470:FF:000002">
    <property type="entry name" value="Coatomer subunit alpha"/>
    <property type="match status" value="1"/>
</dbReference>
<dbReference type="GO" id="GO:0006891">
    <property type="term" value="P:intra-Golgi vesicle-mediated transport"/>
    <property type="evidence" value="ECO:0007669"/>
    <property type="project" value="TreeGrafter"/>
</dbReference>
<dbReference type="InterPro" id="IPR015943">
    <property type="entry name" value="WD40/YVTN_repeat-like_dom_sf"/>
</dbReference>
<comment type="subcellular location">
    <subcellularLocation>
        <location evidence="10">Cytoplasm</location>
    </subcellularLocation>
    <subcellularLocation>
        <location evidence="1 10">Golgi apparatus membrane</location>
        <topology evidence="1 10">Peripheral membrane protein</topology>
        <orientation evidence="1">Cytoplasmic side</orientation>
    </subcellularLocation>
</comment>
<reference evidence="16" key="1">
    <citation type="journal article" date="2006" name="PLoS Biol.">
        <title>Macronuclear genome sequence of the ciliate Tetrahymena thermophila, a model eukaryote.</title>
        <authorList>
            <person name="Eisen J.A."/>
            <person name="Coyne R.S."/>
            <person name="Wu M."/>
            <person name="Wu D."/>
            <person name="Thiagarajan M."/>
            <person name="Wortman J.R."/>
            <person name="Badger J.H."/>
            <person name="Ren Q."/>
            <person name="Amedeo P."/>
            <person name="Jones K.M."/>
            <person name="Tallon L.J."/>
            <person name="Delcher A.L."/>
            <person name="Salzberg S.L."/>
            <person name="Silva J.C."/>
            <person name="Haas B.J."/>
            <person name="Majoros W.H."/>
            <person name="Farzad M."/>
            <person name="Carlton J.M."/>
            <person name="Smith R.K. Jr."/>
            <person name="Garg J."/>
            <person name="Pearlman R.E."/>
            <person name="Karrer K.M."/>
            <person name="Sun L."/>
            <person name="Manning G."/>
            <person name="Elde N.C."/>
            <person name="Turkewitz A.P."/>
            <person name="Asai D.J."/>
            <person name="Wilkes D.E."/>
            <person name="Wang Y."/>
            <person name="Cai H."/>
            <person name="Collins K."/>
            <person name="Stewart B.A."/>
            <person name="Lee S.R."/>
            <person name="Wilamowska K."/>
            <person name="Weinberg Z."/>
            <person name="Ruzzo W.L."/>
            <person name="Wloga D."/>
            <person name="Gaertig J."/>
            <person name="Frankel J."/>
            <person name="Tsao C.-C."/>
            <person name="Gorovsky M.A."/>
            <person name="Keeling P.J."/>
            <person name="Waller R.F."/>
            <person name="Patron N.J."/>
            <person name="Cherry J.M."/>
            <person name="Stover N.A."/>
            <person name="Krieger C.J."/>
            <person name="del Toro C."/>
            <person name="Ryder H.F."/>
            <person name="Williamson S.C."/>
            <person name="Barbeau R.A."/>
            <person name="Hamilton E.P."/>
            <person name="Orias E."/>
        </authorList>
    </citation>
    <scope>NUCLEOTIDE SEQUENCE [LARGE SCALE GENOMIC DNA]</scope>
    <source>
        <strain evidence="16">SB210</strain>
    </source>
</reference>
<dbReference type="InterPro" id="IPR010714">
    <property type="entry name" value="Coatomer_asu_C"/>
</dbReference>
<dbReference type="InterPro" id="IPR047312">
    <property type="entry name" value="Coatomer_alpha_WD-assoc_reg"/>
</dbReference>
<evidence type="ECO:0000256" key="4">
    <source>
        <dbReference type="ARBA" id="ARBA00022574"/>
    </source>
</evidence>
<keyword evidence="7 10" id="KW-0653">Protein transport</keyword>
<dbReference type="InterPro" id="IPR036322">
    <property type="entry name" value="WD40_repeat_dom_sf"/>
</dbReference>
<feature type="repeat" description="WD" evidence="11">
    <location>
        <begin position="194"/>
        <end position="231"/>
    </location>
</feature>
<dbReference type="SMART" id="SM00320">
    <property type="entry name" value="WD40"/>
    <property type="match status" value="7"/>
</dbReference>
<dbReference type="GO" id="GO:0005198">
    <property type="term" value="F:structural molecule activity"/>
    <property type="evidence" value="ECO:0007669"/>
    <property type="project" value="InterPro"/>
</dbReference>
<keyword evidence="2 10" id="KW-0813">Transport</keyword>
<dbReference type="PROSITE" id="PS00678">
    <property type="entry name" value="WD_REPEATS_1"/>
    <property type="match status" value="1"/>
</dbReference>
<dbReference type="InterPro" id="IPR016391">
    <property type="entry name" value="Coatomer_asu"/>
</dbReference>
<feature type="repeat" description="WD" evidence="11">
    <location>
        <begin position="89"/>
        <end position="130"/>
    </location>
</feature>
<gene>
    <name evidence="15" type="ORF">TTHERM_01345820</name>
</gene>
<dbReference type="Pfam" id="PF04053">
    <property type="entry name" value="B-prop_COPA_B_2nd"/>
    <property type="match status" value="1"/>
</dbReference>
<evidence type="ECO:0000256" key="2">
    <source>
        <dbReference type="ARBA" id="ARBA00022448"/>
    </source>
</evidence>
<dbReference type="InterPro" id="IPR020472">
    <property type="entry name" value="WD40_PAC1"/>
</dbReference>
<evidence type="ECO:0000259" key="14">
    <source>
        <dbReference type="Pfam" id="PF23953"/>
    </source>
</evidence>
<dbReference type="GO" id="GO:0006886">
    <property type="term" value="P:intracellular protein transport"/>
    <property type="evidence" value="ECO:0007669"/>
    <property type="project" value="UniProtKB-UniRule"/>
</dbReference>
<feature type="domain" description="Coatomer alpha subunit C-terminal" evidence="13">
    <location>
        <begin position="849"/>
        <end position="1225"/>
    </location>
</feature>
<dbReference type="GeneID" id="7835463"/>
<evidence type="ECO:0000313" key="15">
    <source>
        <dbReference type="EMBL" id="EAR82036.1"/>
    </source>
</evidence>
<dbReference type="PROSITE" id="PS50082">
    <property type="entry name" value="WD_REPEATS_2"/>
    <property type="match status" value="5"/>
</dbReference>
<protein>
    <recommendedName>
        <fullName evidence="10">Coatomer subunit alpha</fullName>
    </recommendedName>
</protein>
<evidence type="ECO:0000256" key="5">
    <source>
        <dbReference type="ARBA" id="ARBA00022737"/>
    </source>
</evidence>
<accession>Q229R4</accession>
<dbReference type="PROSITE" id="PS50294">
    <property type="entry name" value="WD_REPEATS_REGION"/>
    <property type="match status" value="5"/>
</dbReference>
<dbReference type="InterPro" id="IPR006692">
    <property type="entry name" value="Beta-prop_COPA/B_2nd"/>
</dbReference>
<feature type="domain" description="COPA/B second beta-propeller" evidence="12">
    <location>
        <begin position="333"/>
        <end position="587"/>
    </location>
</feature>
<dbReference type="PIRSF" id="PIRSF003354">
    <property type="entry name" value="Coatomer_alpha_subunit"/>
    <property type="match status" value="1"/>
</dbReference>
<keyword evidence="6 10" id="KW-0931">ER-Golgi transport</keyword>
<dbReference type="OMA" id="EMTYQKQ"/>
<dbReference type="PRINTS" id="PR00320">
    <property type="entry name" value="GPROTEINBRPT"/>
</dbReference>
<dbReference type="OrthoDB" id="10261470at2759"/>
<evidence type="ECO:0000259" key="12">
    <source>
        <dbReference type="Pfam" id="PF04053"/>
    </source>
</evidence>
<dbReference type="InterPro" id="IPR001680">
    <property type="entry name" value="WD40_rpt"/>
</dbReference>
<dbReference type="GO" id="GO:0030126">
    <property type="term" value="C:COPI vesicle coat"/>
    <property type="evidence" value="ECO:0007669"/>
    <property type="project" value="UniProtKB-UniRule"/>
</dbReference>
<evidence type="ECO:0000256" key="10">
    <source>
        <dbReference type="PIRNR" id="PIRNR003354"/>
    </source>
</evidence>
<dbReference type="Gene3D" id="1.25.40.470">
    <property type="match status" value="1"/>
</dbReference>
<evidence type="ECO:0000313" key="16">
    <source>
        <dbReference type="Proteomes" id="UP000009168"/>
    </source>
</evidence>
<feature type="repeat" description="WD" evidence="11">
    <location>
        <begin position="238"/>
        <end position="279"/>
    </location>
</feature>
<comment type="function">
    <text evidence="10">The coatomer is a cytosolic protein complex that binds to dilysine motifs and reversibly associates with Golgi non-clathrin-coated vesicles, which further mediate biosynthetic protein transport from the ER, via the Golgi up to the trans Golgi network.</text>
</comment>
<feature type="repeat" description="WD" evidence="11">
    <location>
        <begin position="47"/>
        <end position="79"/>
    </location>
</feature>
<keyword evidence="4 11" id="KW-0853">WD repeat</keyword>
<dbReference type="InterPro" id="IPR050844">
    <property type="entry name" value="Coatomer_complex_subunit"/>
</dbReference>
<feature type="repeat" description="WD" evidence="11">
    <location>
        <begin position="131"/>
        <end position="172"/>
    </location>
</feature>
<dbReference type="PANTHER" id="PTHR19876">
    <property type="entry name" value="COATOMER"/>
    <property type="match status" value="1"/>
</dbReference>
<keyword evidence="16" id="KW-1185">Reference proteome</keyword>
<evidence type="ECO:0000256" key="1">
    <source>
        <dbReference type="ARBA" id="ARBA00004255"/>
    </source>
</evidence>
<evidence type="ECO:0000256" key="8">
    <source>
        <dbReference type="ARBA" id="ARBA00023034"/>
    </source>
</evidence>
<evidence type="ECO:0000256" key="6">
    <source>
        <dbReference type="ARBA" id="ARBA00022892"/>
    </source>
</evidence>
<sequence>MIVKFETKSKRVKGLAFHPIRPWLLSALHTGQIQLWDYRLKTLLDEFVDHDGPVRGIDFHSSQPLFVSGGDDFKIRVWNYKLKKCLFIMKGHLDYIRTVQFHKELPWIVSASDDQTIRIWNWQSRSMIAILTGHSHYVMCAKFHPTQDLIVSCSLDQTLRIWDFSATRKKSMQSNSKTQTQNFGANEVEVHSVLETHERGVNWCDFHPDMNLIVSGADDRKIKLWKFNESRAWDHDSLYGHKNNVSSVVFHPKLNLIISNSEDKTTKVWDLNRRVAISTFTRDNDRFWVIAVHPQNLTFASGCDNGFYVFSLFSDKMPQSLPDPNCLLFGFRKQIKAYNFVKKSITVSKEFESQATIIQENINFFQQNPFETSQAQFLVGTDTKEKSIYKFYLLTYNTNNYDDLQKEREDCKTFTGKGAVFVSKNKIARIKENRTVEIYNFDLSTQSNPISDITDVNRVFSGPIGNVIFSTDESLILYNITTKKEIGKIPMKAEYKVKNAYWNKNNTMVALVAKKSIHVMNKNLGKICTINEKFNVKSLIWHGNVLIYTTINHLKFGLLNGDSGIIKCIDENLKAVKVEGNTFFGINPSAEIVTININTEELQLKKSLFDKNWEKIKYYMDANNKLGNSVISYLYKKNYSGIALNLVNDPKTKFSLAINSGNLEQAFKCAKELKDKEIWAKLAQEAIRQGDHQIIEIAYQNIKEYEKLSFLYTVCGKTEYLKKMLEISQKRGDIMSRFSNSLYLGNIEERIKILADSNQLALAYLMAVAHNKSEYAETLKKGMEQVPDIQQLKQFKMSALVPPKPLVKIIESSPQAQRKWPQNHIPEEYMVVLADQDNQEQQTNLPENAVQQNIVDEEPAAIDDDAKKQDNAKPNFANQVDDEEFEDAGDVWPDVELPDDVDIPDSGPQATEQTPITSNFIQPESKLLKTVKQSLIPSNHIIFGFFENAFSFWKKQLGIYNFDPLLSEAIKVATSSLTVISSIPYVQSSISPIHQDNKPFVCRNLNSLEILLKKAQRFTTEGKFQESENAFYDILHSIPFVKLQKESEINDIKSLIQICFNYIMAMKCELRKNQEQDRTFELQCYMAICNLKPIHRVLTLKQAMSAAYKNKNFIYCSYFAKKLIRVVEANPNAAKPEVLQSAQKFLRACETQGTNAQQIVFDDAWLYDDDATYNIDPSTMKINKNVKEAAKCPYCTAKVDQSLNETICPLCNLGKIGAQVIGIKLDQ</sequence>
<keyword evidence="8 10" id="KW-0333">Golgi apparatus</keyword>
<dbReference type="Pfam" id="PF00400">
    <property type="entry name" value="WD40"/>
    <property type="match status" value="5"/>
</dbReference>
<evidence type="ECO:0000256" key="11">
    <source>
        <dbReference type="PROSITE-ProRule" id="PRU00221"/>
    </source>
</evidence>
<dbReference type="STRING" id="312017.Q229R4"/>
<evidence type="ECO:0000256" key="9">
    <source>
        <dbReference type="ARBA" id="ARBA00023136"/>
    </source>
</evidence>
<dbReference type="Proteomes" id="UP000009168">
    <property type="component" value="Unassembled WGS sequence"/>
</dbReference>
<dbReference type="SUPFAM" id="SSF50978">
    <property type="entry name" value="WD40 repeat-like"/>
    <property type="match status" value="2"/>
</dbReference>
<dbReference type="CDD" id="cd22948">
    <property type="entry name" value="Coatomer_WDAD_alpha"/>
    <property type="match status" value="1"/>
</dbReference>
<dbReference type="Pfam" id="PF06957">
    <property type="entry name" value="COPI_C"/>
    <property type="match status" value="1"/>
</dbReference>
<keyword evidence="9 10" id="KW-0472">Membrane</keyword>
<proteinExistence type="predicted"/>
<dbReference type="InParanoid" id="Q229R4"/>